<name>A0A0E3QXP0_METBA</name>
<keyword evidence="2" id="KW-1185">Reference proteome</keyword>
<organism evidence="1 2">
    <name type="scientific">Methanosarcina barkeri MS</name>
    <dbReference type="NCBI Taxonomy" id="1434108"/>
    <lineage>
        <taxon>Archaea</taxon>
        <taxon>Methanobacteriati</taxon>
        <taxon>Methanobacteriota</taxon>
        <taxon>Stenosarchaea group</taxon>
        <taxon>Methanomicrobia</taxon>
        <taxon>Methanosarcinales</taxon>
        <taxon>Methanosarcinaceae</taxon>
        <taxon>Methanosarcina</taxon>
    </lineage>
</organism>
<dbReference type="PATRIC" id="fig|1434108.4.peg.4331"/>
<accession>A0A0E3QXP0</accession>
<dbReference type="AlphaFoldDB" id="A0A0E3QXP0"/>
<protein>
    <submittedName>
        <fullName evidence="1">Uncharacterized protein</fullName>
    </submittedName>
</protein>
<reference evidence="1 2" key="1">
    <citation type="submission" date="2014-07" db="EMBL/GenBank/DDBJ databases">
        <title>Methanogenic archaea and the global carbon cycle.</title>
        <authorList>
            <person name="Henriksen J.R."/>
            <person name="Luke J."/>
            <person name="Reinhart S."/>
            <person name="Benedict M.N."/>
            <person name="Youngblut N.D."/>
            <person name="Metcalf M.E."/>
            <person name="Whitaker R.J."/>
            <person name="Metcalf W.W."/>
        </authorList>
    </citation>
    <scope>NUCLEOTIDE SEQUENCE [LARGE SCALE GENOMIC DNA]</scope>
    <source>
        <strain evidence="1 2">MS</strain>
    </source>
</reference>
<dbReference type="STRING" id="1434108.MSBRM_3435"/>
<evidence type="ECO:0000313" key="1">
    <source>
        <dbReference type="EMBL" id="AKB56433.1"/>
    </source>
</evidence>
<evidence type="ECO:0000313" key="2">
    <source>
        <dbReference type="Proteomes" id="UP000033033"/>
    </source>
</evidence>
<dbReference type="EMBL" id="CP009528">
    <property type="protein sequence ID" value="AKB56433.1"/>
    <property type="molecule type" value="Genomic_DNA"/>
</dbReference>
<gene>
    <name evidence="1" type="ORF">MSBRM_3435</name>
</gene>
<sequence length="66" mass="7477">MLLLSIVFVPAASAQTNENMGINDECDNFSIEKEYGELFLERMGYSIGLTQLKCRKLDIFINILMA</sequence>
<dbReference type="HOGENOM" id="CLU_2820798_0_0_2"/>
<dbReference type="Proteomes" id="UP000033033">
    <property type="component" value="Chromosome"/>
</dbReference>
<dbReference type="KEGG" id="mby:MSBRM_3435"/>
<proteinExistence type="predicted"/>